<protein>
    <recommendedName>
        <fullName evidence="4">Nuclease HARBI1</fullName>
    </recommendedName>
</protein>
<evidence type="ECO:0000256" key="1">
    <source>
        <dbReference type="SAM" id="Phobius"/>
    </source>
</evidence>
<proteinExistence type="predicted"/>
<dbReference type="AlphaFoldDB" id="A0AAV8WMG1"/>
<dbReference type="EMBL" id="JANEYF010005658">
    <property type="protein sequence ID" value="KAJ8927457.1"/>
    <property type="molecule type" value="Genomic_DNA"/>
</dbReference>
<reference evidence="2" key="1">
    <citation type="journal article" date="2023" name="Insect Mol. Biol.">
        <title>Genome sequencing provides insights into the evolution of gene families encoding plant cell wall-degrading enzymes in longhorned beetles.</title>
        <authorList>
            <person name="Shin N.R."/>
            <person name="Okamura Y."/>
            <person name="Kirsch R."/>
            <person name="Pauchet Y."/>
        </authorList>
    </citation>
    <scope>NUCLEOTIDE SEQUENCE</scope>
    <source>
        <strain evidence="2">RBIC_L_NR</strain>
    </source>
</reference>
<evidence type="ECO:0000313" key="3">
    <source>
        <dbReference type="Proteomes" id="UP001162156"/>
    </source>
</evidence>
<keyword evidence="1" id="KW-0812">Transmembrane</keyword>
<accession>A0AAV8WMG1</accession>
<feature type="transmembrane region" description="Helical" evidence="1">
    <location>
        <begin position="12"/>
        <end position="32"/>
    </location>
</feature>
<name>A0AAV8WMG1_9CUCU</name>
<dbReference type="Proteomes" id="UP001162156">
    <property type="component" value="Unassembled WGS sequence"/>
</dbReference>
<comment type="caution">
    <text evidence="2">The sequence shown here is derived from an EMBL/GenBank/DDBJ whole genome shotgun (WGS) entry which is preliminary data.</text>
</comment>
<keyword evidence="1" id="KW-0472">Membrane</keyword>
<evidence type="ECO:0000313" key="2">
    <source>
        <dbReference type="EMBL" id="KAJ8927457.1"/>
    </source>
</evidence>
<evidence type="ECO:0008006" key="4">
    <source>
        <dbReference type="Google" id="ProtNLM"/>
    </source>
</evidence>
<keyword evidence="1" id="KW-1133">Transmembrane helix</keyword>
<sequence>MKNAALSPADMFLLTLRFYATGSMLIIVSDFIDVHRSTASRLINNVSRAIAQLKSLYIKFPKTKEDISNVI</sequence>
<gene>
    <name evidence="2" type="ORF">NQ314_020081</name>
</gene>
<keyword evidence="3" id="KW-1185">Reference proteome</keyword>
<organism evidence="2 3">
    <name type="scientific">Rhamnusium bicolor</name>
    <dbReference type="NCBI Taxonomy" id="1586634"/>
    <lineage>
        <taxon>Eukaryota</taxon>
        <taxon>Metazoa</taxon>
        <taxon>Ecdysozoa</taxon>
        <taxon>Arthropoda</taxon>
        <taxon>Hexapoda</taxon>
        <taxon>Insecta</taxon>
        <taxon>Pterygota</taxon>
        <taxon>Neoptera</taxon>
        <taxon>Endopterygota</taxon>
        <taxon>Coleoptera</taxon>
        <taxon>Polyphaga</taxon>
        <taxon>Cucujiformia</taxon>
        <taxon>Chrysomeloidea</taxon>
        <taxon>Cerambycidae</taxon>
        <taxon>Lepturinae</taxon>
        <taxon>Rhagiini</taxon>
        <taxon>Rhamnusium</taxon>
    </lineage>
</organism>